<evidence type="ECO:0000313" key="3">
    <source>
        <dbReference type="EMBL" id="AKD05297.1"/>
    </source>
</evidence>
<accession>A0A0E3UYN5</accession>
<dbReference type="STRING" id="400092.PKOR_22320"/>
<dbReference type="InterPro" id="IPR027417">
    <property type="entry name" value="P-loop_NTPase"/>
</dbReference>
<feature type="coiled-coil region" evidence="1">
    <location>
        <begin position="520"/>
        <end position="595"/>
    </location>
</feature>
<keyword evidence="4" id="KW-1185">Reference proteome</keyword>
<dbReference type="Pfam" id="PF13558">
    <property type="entry name" value="SbcC_Walker_B"/>
    <property type="match status" value="1"/>
</dbReference>
<dbReference type="PANTHER" id="PTHR32114:SF2">
    <property type="entry name" value="ABC TRANSPORTER ABCH.3"/>
    <property type="match status" value="1"/>
</dbReference>
<dbReference type="PATRIC" id="fig|400092.3.peg.4901"/>
<organism evidence="3 4">
    <name type="scientific">Pontibacter korlensis</name>
    <dbReference type="NCBI Taxonomy" id="400092"/>
    <lineage>
        <taxon>Bacteria</taxon>
        <taxon>Pseudomonadati</taxon>
        <taxon>Bacteroidota</taxon>
        <taxon>Cytophagia</taxon>
        <taxon>Cytophagales</taxon>
        <taxon>Hymenobacteraceae</taxon>
        <taxon>Pontibacter</taxon>
    </lineage>
</organism>
<proteinExistence type="predicted"/>
<feature type="coiled-coil region" evidence="1">
    <location>
        <begin position="377"/>
        <end position="486"/>
    </location>
</feature>
<dbReference type="Proteomes" id="UP000033109">
    <property type="component" value="Chromosome"/>
</dbReference>
<dbReference type="RefSeq" id="WP_046313610.1">
    <property type="nucleotide sequence ID" value="NZ_CBCSCY010000019.1"/>
</dbReference>
<feature type="coiled-coil region" evidence="1">
    <location>
        <begin position="956"/>
        <end position="1027"/>
    </location>
</feature>
<reference evidence="3 4" key="1">
    <citation type="journal article" date="2015" name="Sci. Rep.">
        <title>Unraveling adaptation of Pontibacter korlensis to radiation and infertility in desert through complete genome and comparative transcriptomic analysis.</title>
        <authorList>
            <person name="Dai J."/>
            <person name="Dai W."/>
            <person name="Qiu C."/>
            <person name="Yang Z."/>
            <person name="Zhang Y."/>
            <person name="Zhou M."/>
            <person name="Zhang L."/>
            <person name="Fang C."/>
            <person name="Gao Q."/>
            <person name="Yang Q."/>
            <person name="Li X."/>
            <person name="Wang Z."/>
            <person name="Wang Z."/>
            <person name="Jia Z."/>
            <person name="Chen X."/>
        </authorList>
    </citation>
    <scope>NUCLEOTIDE SEQUENCE [LARGE SCALE GENOMIC DNA]</scope>
    <source>
        <strain evidence="3 4">X14-1T</strain>
    </source>
</reference>
<dbReference type="AlphaFoldDB" id="A0A0E3UYN5"/>
<gene>
    <name evidence="3" type="ORF">PKOR_22320</name>
</gene>
<dbReference type="Pfam" id="PF13555">
    <property type="entry name" value="AAA_29"/>
    <property type="match status" value="1"/>
</dbReference>
<dbReference type="PANTHER" id="PTHR32114">
    <property type="entry name" value="ABC TRANSPORTER ABCH.3"/>
    <property type="match status" value="1"/>
</dbReference>
<dbReference type="HOGENOM" id="CLU_004785_1_0_10"/>
<dbReference type="EMBL" id="CP009621">
    <property type="protein sequence ID" value="AKD05297.1"/>
    <property type="molecule type" value="Genomic_DNA"/>
</dbReference>
<feature type="coiled-coil region" evidence="1">
    <location>
        <begin position="297"/>
        <end position="324"/>
    </location>
</feature>
<dbReference type="Gene3D" id="3.40.50.300">
    <property type="entry name" value="P-loop containing nucleotide triphosphate hydrolases"/>
    <property type="match status" value="2"/>
</dbReference>
<feature type="compositionally biased region" description="Basic and acidic residues" evidence="2">
    <location>
        <begin position="902"/>
        <end position="914"/>
    </location>
</feature>
<feature type="coiled-coil region" evidence="1">
    <location>
        <begin position="624"/>
        <end position="747"/>
    </location>
</feature>
<keyword evidence="1" id="KW-0175">Coiled coil</keyword>
<evidence type="ECO:0000256" key="2">
    <source>
        <dbReference type="SAM" id="MobiDB-lite"/>
    </source>
</evidence>
<evidence type="ECO:0000313" key="4">
    <source>
        <dbReference type="Proteomes" id="UP000033109"/>
    </source>
</evidence>
<dbReference type="KEGG" id="pko:PKOR_22320"/>
<dbReference type="OrthoDB" id="9795626at2"/>
<feature type="region of interest" description="Disordered" evidence="2">
    <location>
        <begin position="886"/>
        <end position="914"/>
    </location>
</feature>
<dbReference type="SUPFAM" id="SSF52540">
    <property type="entry name" value="P-loop containing nucleoside triphosphate hydrolases"/>
    <property type="match status" value="1"/>
</dbReference>
<evidence type="ECO:0000256" key="1">
    <source>
        <dbReference type="SAM" id="Coils"/>
    </source>
</evidence>
<protein>
    <submittedName>
        <fullName evidence="3">DNA repair ATPase</fullName>
    </submittedName>
</protein>
<sequence length="1217" mass="140201">MKILSVRFQNLNSLKGEHEIRFDQSPLAEAGLFAITGPTGAGKTTILDAITVGLYGLVHRHSNDKPLELMTRHTAESFSEVEFEADSKRYRAKWHLRRSRGKVDGNIQPVHMELYSFGEDTLFDLKPSEVPGKVAELCGLDYNQFLRSVMLSQGDFARFLKANPNERSSLLEKITDTGIYSEISKFAYEKAKDERLKRDEMERRLQDTHLLPEEQRVAYEQSVKELIVQETVLQADIVQLQAKVQWLQQVAQLQAKQEQQHSALQVQEQKLAQLQPEFIRLKQHEQAHQFVGELAEIRSANSKVAEVHEELQTLQKRVPALETELEAAGKIASEATKAHQQQEEALQKLEPLLAQVARLDHQLNSIRESYSKNKTAYVTFEQQLKQEQAQLQAKQLQLDKLTQEATEIKNWLEQNAQLQDLKEHLPEFKATLRDLQEAEQRIKRNQQEQQELNKQRQQEAKQLNDLQLLQAQQQTQQEQLHQQKEEKLTQLKAILSDKSMEELEQTAQSQPALVAKYERLQELAQQHTTHTQKLQNINELLEQHTRQAKETAAQLEDSQAKYKQAEDHLQTLQKLVQLQQQIQQYEEARHTLVKDEPCPLCGSTHHPFADNGYAFDLPEEVQKRDKQQVLVKELEKSIGQLQLQQNALDQKQQVGFTAKSETEKELQRLNQLFEQLSEGLPHTVHISDIKQLQQLCEAEQKAATALQQQLAQARNLSRDLENLNQQVQKLREAQVQAQATFNQLQQSDKLLHTQLQKLQSILTDEQEQQQVHTETAESFAASFGLKYKPEERHTLLQTLEQQSVSYAQKQQALESMREKYIELKELVKNLKSNVQQKGKELEERKQVLKEEHEQLTQLKTERHTLFGEKETEQERKLAQQELKVRAQQAEEARRHQLQKQQELQETRARQADCRNKHQQNKSVLDELREGLLHVLQQKGIETIEALSQMLLHRDEADRLANLKAQTEKHLTELRKSVNDVQQELAVLQEKQLTEESMEVLQGQHQQKTEQQRELISQRARHEQLLEQDAQQREKNKELAELLKTQQLVCNRWSQLADLIGSADGNKFSRFAQGLTLARLVELANHHLQKLNDRYRILKSSTEDLELLILDLYQAEAVRPMNTLSGGESFLVSLALALGLSDLAGRRTQINSLFIDEGFGTLDADTLDAAISTLENLQASGKMIGIISHVEALKERISTQIKVQRQPGGVSKVEVVGW</sequence>
<name>A0A0E3UYN5_9BACT</name>